<dbReference type="SUPFAM" id="SSF81901">
    <property type="entry name" value="HCP-like"/>
    <property type="match status" value="1"/>
</dbReference>
<feature type="repeat" description="PPR" evidence="2">
    <location>
        <begin position="474"/>
        <end position="508"/>
    </location>
</feature>
<dbReference type="InterPro" id="IPR011990">
    <property type="entry name" value="TPR-like_helical_dom_sf"/>
</dbReference>
<organism evidence="3 4">
    <name type="scientific">Adiantum capillus-veneris</name>
    <name type="common">Maidenhair fern</name>
    <dbReference type="NCBI Taxonomy" id="13818"/>
    <lineage>
        <taxon>Eukaryota</taxon>
        <taxon>Viridiplantae</taxon>
        <taxon>Streptophyta</taxon>
        <taxon>Embryophyta</taxon>
        <taxon>Tracheophyta</taxon>
        <taxon>Polypodiopsida</taxon>
        <taxon>Polypodiidae</taxon>
        <taxon>Polypodiales</taxon>
        <taxon>Pteridineae</taxon>
        <taxon>Pteridaceae</taxon>
        <taxon>Vittarioideae</taxon>
        <taxon>Adiantum</taxon>
    </lineage>
</organism>
<dbReference type="EMBL" id="JABFUD020000005">
    <property type="protein sequence ID" value="KAI5080160.1"/>
    <property type="molecule type" value="Genomic_DNA"/>
</dbReference>
<gene>
    <name evidence="3" type="ORF">GOP47_0005639</name>
</gene>
<protein>
    <recommendedName>
        <fullName evidence="5">Pentatricopeptide repeat-containing protein</fullName>
    </recommendedName>
</protein>
<dbReference type="Proteomes" id="UP000886520">
    <property type="component" value="Chromosome 5"/>
</dbReference>
<feature type="repeat" description="PPR" evidence="2">
    <location>
        <begin position="372"/>
        <end position="406"/>
    </location>
</feature>
<evidence type="ECO:0008006" key="5">
    <source>
        <dbReference type="Google" id="ProtNLM"/>
    </source>
</evidence>
<dbReference type="PROSITE" id="PS51375">
    <property type="entry name" value="PPR"/>
    <property type="match status" value="7"/>
</dbReference>
<feature type="repeat" description="PPR" evidence="2">
    <location>
        <begin position="170"/>
        <end position="204"/>
    </location>
</feature>
<accession>A0A9D4V5G0</accession>
<keyword evidence="4" id="KW-1185">Reference proteome</keyword>
<feature type="repeat" description="PPR" evidence="2">
    <location>
        <begin position="676"/>
        <end position="710"/>
    </location>
</feature>
<dbReference type="PANTHER" id="PTHR47926">
    <property type="entry name" value="PENTATRICOPEPTIDE REPEAT-CONTAINING PROTEIN"/>
    <property type="match status" value="1"/>
</dbReference>
<keyword evidence="1" id="KW-0677">Repeat</keyword>
<dbReference type="OrthoDB" id="10352195at2759"/>
<feature type="repeat" description="PPR" evidence="2">
    <location>
        <begin position="575"/>
        <end position="609"/>
    </location>
</feature>
<dbReference type="GO" id="GO:0003723">
    <property type="term" value="F:RNA binding"/>
    <property type="evidence" value="ECO:0007669"/>
    <property type="project" value="InterPro"/>
</dbReference>
<evidence type="ECO:0000313" key="3">
    <source>
        <dbReference type="EMBL" id="KAI5080160.1"/>
    </source>
</evidence>
<comment type="caution">
    <text evidence="3">The sequence shown here is derived from an EMBL/GenBank/DDBJ whole genome shotgun (WGS) entry which is preliminary data.</text>
</comment>
<dbReference type="FunFam" id="1.25.40.10:FF:000031">
    <property type="entry name" value="Pentatricopeptide repeat-containing protein mitochondrial"/>
    <property type="match status" value="2"/>
</dbReference>
<dbReference type="Gene3D" id="1.25.40.10">
    <property type="entry name" value="Tetratricopeptide repeat domain"/>
    <property type="match status" value="5"/>
</dbReference>
<dbReference type="AlphaFoldDB" id="A0A9D4V5G0"/>
<name>A0A9D4V5G0_ADICA</name>
<proteinExistence type="predicted"/>
<dbReference type="FunFam" id="1.25.40.10:FF:000090">
    <property type="entry name" value="Pentatricopeptide repeat-containing protein, chloroplastic"/>
    <property type="match status" value="1"/>
</dbReference>
<sequence>MPTSHPSIEDFLHSFKSTPCVHHLHALICQSGLEAYPSLGSELISSLTNAQSIGPAQQVFHKLVYQDAYCWNSLITGCVKCRDFKLARNAFDHMQGTDSLQPSVHAYAALLKACAMTQDIEWGCKLYTEMAQNGLLDTENFTGSALVNMFAKCGSLEKAQTVFDKLRRKDVVSWNALIAGYVDQGKGDNALECFGKMQQLGVSSSSTTLVCGLAACCSTSNVIKGQEMHAEALKKGFDVEVSVGNSLVDMYAKCGQLDTAQKVFNNLVVRDVVSWNVLITGHIESGQYEDAFCLFELMHVNAFSPDDVTFLCSIKACASVGIIGKGWTFHDKIIKFGLEKESLIANTLVDMYAKCGSLATAERLLCAPLTSDVVLWNAIVAAYADYGCADDALNCIKKMYEVGVSPNFVTFISLLKGCSSSVEATLKGCELHSAAVKYGFENELLLGSALVDMYCKCGLLVDAWNVFNNLQIRNAVSWNTIIAGYTKLGHSEEAFHCFVNMKSERVSPCATTFVPLLKACSNMGASGKHQELHAEIAKLGLDGELLISNVLVDLYMKYGLLADCQHIFYRISNQDVVSWSSVISGLTERGFYEEALDCSSDMQQQGISPNSAIYVCSVKACGNVGVTIKGQELHTAIVKQGFESESLVGNILVDMYANSGCLVEAQDVFDALFTREVIAWNALISGYAQLGESEKVVNVFDRMSEEGAKPDHITFLSILHACSHAGVVDRGLQCFEAIVYDYGLLPTLKQYTCVVDVLGRAGFLEKAVAVIERIPFQPDIAVWLIVLGACRKWADVGFGKRAFEHAVQLGEGDSTPYVCMSNIYRDAAMLEEAKIIEALRLDRRRALKNSRHDRSKYFSEFTEVLAQNEQL</sequence>
<dbReference type="InterPro" id="IPR002885">
    <property type="entry name" value="PPR_rpt"/>
</dbReference>
<dbReference type="Pfam" id="PF13041">
    <property type="entry name" value="PPR_2"/>
    <property type="match status" value="5"/>
</dbReference>
<reference evidence="3 4" key="1">
    <citation type="submission" date="2021-01" db="EMBL/GenBank/DDBJ databases">
        <title>Adiantum capillus-veneris genome.</title>
        <authorList>
            <person name="Fang Y."/>
            <person name="Liao Q."/>
        </authorList>
    </citation>
    <scope>NUCLEOTIDE SEQUENCE [LARGE SCALE GENOMIC DNA]</scope>
    <source>
        <strain evidence="3">H3</strain>
        <tissue evidence="3">Leaf</tissue>
    </source>
</reference>
<dbReference type="GO" id="GO:0009451">
    <property type="term" value="P:RNA modification"/>
    <property type="evidence" value="ECO:0007669"/>
    <property type="project" value="InterPro"/>
</dbReference>
<evidence type="ECO:0000313" key="4">
    <source>
        <dbReference type="Proteomes" id="UP000886520"/>
    </source>
</evidence>
<feature type="repeat" description="PPR" evidence="2">
    <location>
        <begin position="67"/>
        <end position="101"/>
    </location>
</feature>
<evidence type="ECO:0000256" key="1">
    <source>
        <dbReference type="ARBA" id="ARBA00022737"/>
    </source>
</evidence>
<dbReference type="PANTHER" id="PTHR47926:SF382">
    <property type="entry name" value="PENTACOTRIPEPTIDE-REPEAT REGION OF PRORP DOMAIN-CONTAINING PROTEIN"/>
    <property type="match status" value="1"/>
</dbReference>
<dbReference type="NCBIfam" id="TIGR00756">
    <property type="entry name" value="PPR"/>
    <property type="match status" value="7"/>
</dbReference>
<feature type="repeat" description="PPR" evidence="2">
    <location>
        <begin position="271"/>
        <end position="305"/>
    </location>
</feature>
<dbReference type="Pfam" id="PF13812">
    <property type="entry name" value="PPR_3"/>
    <property type="match status" value="1"/>
</dbReference>
<dbReference type="InterPro" id="IPR046960">
    <property type="entry name" value="PPR_At4g14850-like_plant"/>
</dbReference>
<dbReference type="Pfam" id="PF01535">
    <property type="entry name" value="PPR"/>
    <property type="match status" value="5"/>
</dbReference>
<evidence type="ECO:0000256" key="2">
    <source>
        <dbReference type="PROSITE-ProRule" id="PRU00708"/>
    </source>
</evidence>